<keyword evidence="3" id="KW-1185">Reference proteome</keyword>
<gene>
    <name evidence="2" type="ORF">PIIN_10497</name>
</gene>
<feature type="region of interest" description="Disordered" evidence="1">
    <location>
        <begin position="155"/>
        <end position="205"/>
    </location>
</feature>
<evidence type="ECO:0000256" key="1">
    <source>
        <dbReference type="SAM" id="MobiDB-lite"/>
    </source>
</evidence>
<evidence type="ECO:0000313" key="3">
    <source>
        <dbReference type="Proteomes" id="UP000007148"/>
    </source>
</evidence>
<proteinExistence type="predicted"/>
<feature type="compositionally biased region" description="Basic and acidic residues" evidence="1">
    <location>
        <begin position="175"/>
        <end position="199"/>
    </location>
</feature>
<dbReference type="InParanoid" id="G4TYW1"/>
<accession>G4TYW1</accession>
<organism evidence="2 3">
    <name type="scientific">Serendipita indica (strain DSM 11827)</name>
    <name type="common">Root endophyte fungus</name>
    <name type="synonym">Piriformospora indica</name>
    <dbReference type="NCBI Taxonomy" id="1109443"/>
    <lineage>
        <taxon>Eukaryota</taxon>
        <taxon>Fungi</taxon>
        <taxon>Dikarya</taxon>
        <taxon>Basidiomycota</taxon>
        <taxon>Agaricomycotina</taxon>
        <taxon>Agaricomycetes</taxon>
        <taxon>Sebacinales</taxon>
        <taxon>Serendipitaceae</taxon>
        <taxon>Serendipita</taxon>
    </lineage>
</organism>
<evidence type="ECO:0000313" key="2">
    <source>
        <dbReference type="EMBL" id="CCA76504.1"/>
    </source>
</evidence>
<comment type="caution">
    <text evidence="2">The sequence shown here is derived from an EMBL/GenBank/DDBJ whole genome shotgun (WGS) entry which is preliminary data.</text>
</comment>
<name>G4TYW1_SERID</name>
<dbReference type="EMBL" id="CAFZ01000793">
    <property type="protein sequence ID" value="CCA76504.1"/>
    <property type="molecule type" value="Genomic_DNA"/>
</dbReference>
<sequence>MPIITKAFVKPGYKYPVHVLDLICGKRRWGSSPELPTNLVPSVRKRQFPFYASAINSWLPTKSQGVQIKSVALAENYTSIVKVVYHFDDPAEAYTIVPKYASRNFRAWNGPRNIRTIWQRVCLFCKSETHGGDRLECPWFQYEFHAPTFPPQRYDRFSPADLGPGQSLRSRKRKVIEGSRPPDSKLFDIRPRKRTREEMNDQEDS</sequence>
<reference evidence="2 3" key="1">
    <citation type="journal article" date="2011" name="PLoS Pathog.">
        <title>Endophytic Life Strategies Decoded by Genome and Transcriptome Analyses of the Mutualistic Root Symbiont Piriformospora indica.</title>
        <authorList>
            <person name="Zuccaro A."/>
            <person name="Lahrmann U."/>
            <person name="Guldener U."/>
            <person name="Langen G."/>
            <person name="Pfiffi S."/>
            <person name="Biedenkopf D."/>
            <person name="Wong P."/>
            <person name="Samans B."/>
            <person name="Grimm C."/>
            <person name="Basiewicz M."/>
            <person name="Murat C."/>
            <person name="Martin F."/>
            <person name="Kogel K.H."/>
        </authorList>
    </citation>
    <scope>NUCLEOTIDE SEQUENCE [LARGE SCALE GENOMIC DNA]</scope>
    <source>
        <strain evidence="2 3">DSM 11827</strain>
    </source>
</reference>
<protein>
    <submittedName>
        <fullName evidence="2">Uncharacterized protein</fullName>
    </submittedName>
</protein>
<dbReference type="Proteomes" id="UP000007148">
    <property type="component" value="Unassembled WGS sequence"/>
</dbReference>
<dbReference type="HOGENOM" id="CLU_1337964_0_0_1"/>
<dbReference type="AlphaFoldDB" id="G4TYW1"/>